<evidence type="ECO:0000256" key="1">
    <source>
        <dbReference type="SAM" id="MobiDB-lite"/>
    </source>
</evidence>
<gene>
    <name evidence="2" type="ORF">GPECTOR_62g909</name>
</gene>
<feature type="compositionally biased region" description="Low complexity" evidence="1">
    <location>
        <begin position="273"/>
        <end position="299"/>
    </location>
</feature>
<feature type="compositionally biased region" description="Acidic residues" evidence="1">
    <location>
        <begin position="203"/>
        <end position="223"/>
    </location>
</feature>
<feature type="compositionally biased region" description="Gly residues" evidence="1">
    <location>
        <begin position="174"/>
        <end position="187"/>
    </location>
</feature>
<feature type="compositionally biased region" description="Gly residues" evidence="1">
    <location>
        <begin position="226"/>
        <end position="235"/>
    </location>
</feature>
<reference evidence="3" key="1">
    <citation type="journal article" date="2016" name="Nat. Commun.">
        <title>The Gonium pectorale genome demonstrates co-option of cell cycle regulation during the evolution of multicellularity.</title>
        <authorList>
            <person name="Hanschen E.R."/>
            <person name="Marriage T.N."/>
            <person name="Ferris P.J."/>
            <person name="Hamaji T."/>
            <person name="Toyoda A."/>
            <person name="Fujiyama A."/>
            <person name="Neme R."/>
            <person name="Noguchi H."/>
            <person name="Minakuchi Y."/>
            <person name="Suzuki M."/>
            <person name="Kawai-Toyooka H."/>
            <person name="Smith D.R."/>
            <person name="Sparks H."/>
            <person name="Anderson J."/>
            <person name="Bakaric R."/>
            <person name="Luria V."/>
            <person name="Karger A."/>
            <person name="Kirschner M.W."/>
            <person name="Durand P.M."/>
            <person name="Michod R.E."/>
            <person name="Nozaki H."/>
            <person name="Olson B.J."/>
        </authorList>
    </citation>
    <scope>NUCLEOTIDE SEQUENCE [LARGE SCALE GENOMIC DNA]</scope>
    <source>
        <strain evidence="3">NIES-2863</strain>
    </source>
</reference>
<sequence>MGPAEAATGLWVHPGRSEGPPAAFGGPHAADASTAPEEGAAEPSGPAADRASGAAAAAQQVPPAAAAVATEPGGQGRVEGLERLAASSGGDVAAPMDEGEDEGRVGEGIAGGLEAVAEAGEAAMRDAELVGGEEGAAAAAAADAAGADATVDGRIPEDEEGGEPVPRGRHDGHGGGGGGGGGGGSGGRRVTDAAAEWARGEDSGEAEEVAQEPEAAEAEEAVEAGDGCGGGGPDGNGDDEEVTESVVQGEDEASADTETDGAEEGSGGRNGRQAQAAHSGGALAAVPGNPAAGAAAAGSARRRGGGGDLVGPVGPGAIHPSAAASPAADGAVAVLCNHLGGAFLLRHHLVACLCASCRNVPGGGLRGCWTPIGFEQHAGMRSSKKWKNSIRLRVLPPQAAAAAVVSGGAAASTAPVAGGKAVALLADPSQGGGVAGSSLGAWLDRHGVEVAPSKERRRDMPADEVERCLKAAAAVTGGWGAAKGGKGLPPAIESASPEQEQDETGAPDGEFRIQGQGYQVLRCGDPPGYEVFCLIPGYQLSEVSVRAFDCGKLVIRAEPSDAGRAALWGMTPICHLIQLPRRVRAVSAQALMTLHGQLYVRLNDN</sequence>
<dbReference type="InterPro" id="IPR010919">
    <property type="entry name" value="SAND-like_dom_sf"/>
</dbReference>
<comment type="caution">
    <text evidence="2">The sequence shown here is derived from an EMBL/GenBank/DDBJ whole genome shotgun (WGS) entry which is preliminary data.</text>
</comment>
<evidence type="ECO:0000313" key="3">
    <source>
        <dbReference type="Proteomes" id="UP000075714"/>
    </source>
</evidence>
<dbReference type="STRING" id="33097.A0A150G4P4"/>
<dbReference type="EMBL" id="LSYV01000063">
    <property type="protein sequence ID" value="KXZ44794.1"/>
    <property type="molecule type" value="Genomic_DNA"/>
</dbReference>
<feature type="region of interest" description="Disordered" evidence="1">
    <location>
        <begin position="1"/>
        <end position="105"/>
    </location>
</feature>
<protein>
    <submittedName>
        <fullName evidence="2">Uncharacterized protein</fullName>
    </submittedName>
</protein>
<feature type="compositionally biased region" description="Low complexity" evidence="1">
    <location>
        <begin position="19"/>
        <end position="69"/>
    </location>
</feature>
<dbReference type="AlphaFoldDB" id="A0A150G4P4"/>
<feature type="compositionally biased region" description="Low complexity" evidence="1">
    <location>
        <begin position="135"/>
        <end position="149"/>
    </location>
</feature>
<accession>A0A150G4P4</accession>
<dbReference type="Gene3D" id="3.10.390.10">
    <property type="entry name" value="SAND domain-like"/>
    <property type="match status" value="1"/>
</dbReference>
<feature type="compositionally biased region" description="Acidic residues" evidence="1">
    <location>
        <begin position="236"/>
        <end position="263"/>
    </location>
</feature>
<feature type="region of interest" description="Disordered" evidence="1">
    <location>
        <begin position="482"/>
        <end position="508"/>
    </location>
</feature>
<dbReference type="Proteomes" id="UP000075714">
    <property type="component" value="Unassembled WGS sequence"/>
</dbReference>
<organism evidence="2 3">
    <name type="scientific">Gonium pectorale</name>
    <name type="common">Green alga</name>
    <dbReference type="NCBI Taxonomy" id="33097"/>
    <lineage>
        <taxon>Eukaryota</taxon>
        <taxon>Viridiplantae</taxon>
        <taxon>Chlorophyta</taxon>
        <taxon>core chlorophytes</taxon>
        <taxon>Chlorophyceae</taxon>
        <taxon>CS clade</taxon>
        <taxon>Chlamydomonadales</taxon>
        <taxon>Volvocaceae</taxon>
        <taxon>Gonium</taxon>
    </lineage>
</organism>
<evidence type="ECO:0000313" key="2">
    <source>
        <dbReference type="EMBL" id="KXZ44794.1"/>
    </source>
</evidence>
<feature type="region of interest" description="Disordered" evidence="1">
    <location>
        <begin position="135"/>
        <end position="312"/>
    </location>
</feature>
<keyword evidence="3" id="KW-1185">Reference proteome</keyword>
<dbReference type="OrthoDB" id="553359at2759"/>
<name>A0A150G4P4_GONPE</name>
<dbReference type="SUPFAM" id="SSF63763">
    <property type="entry name" value="SAND domain-like"/>
    <property type="match status" value="1"/>
</dbReference>
<proteinExistence type="predicted"/>